<dbReference type="Proteomes" id="UP000621390">
    <property type="component" value="Unassembled WGS sequence"/>
</dbReference>
<dbReference type="EMBL" id="JAEMOS010000005">
    <property type="protein sequence ID" value="MBJ7265761.1"/>
    <property type="molecule type" value="Genomic_DNA"/>
</dbReference>
<accession>A0A8I1KGN5</accession>
<reference evidence="3 5" key="1">
    <citation type="submission" date="2020-09" db="EMBL/GenBank/DDBJ databases">
        <title>Draft Genomes of Bacterial Isolates from North Pond Shallow Sediments.</title>
        <authorList>
            <person name="Kiel Reese B."/>
            <person name="Mullis M."/>
            <person name="Weisend R.E."/>
        </authorList>
    </citation>
    <scope>NUCLEOTIDE SEQUENCE</scope>
    <source>
        <strain evidence="3">KJE-2</strain>
        <strain evidence="2 5">KJE-3</strain>
    </source>
</reference>
<sequence length="336" mass="38495">MSKRYKISISHLSFLVKALISVIYGYSLTLIPHSFFKDRESYRYYIENAELYIDNLKDNLFLFLSEPVFLVFNYFLSRSLNWDGVIDFYVFFIAFSFCYLTLAFSKNAFLSVFALLLLLTWPSLWSLQLGALRQGLAVAFVAWSLYFLGNTKKFLLAVFFSGLIHISGFLVAFVLLADRVLLKLPPSKALSYRAAVFFICSLVMAFLIGVFLSALPIKQAHYGEVSANVGGGLFVIYSLVLLSVLFNRFKHKEIDKFGSIMVLGFSSYLGLYFFSPIAGRYIDSFLLISLFFLIKSFTYRNLFLISFLSLINAYLFFNGAGETIMTVHMEEIFDLW</sequence>
<feature type="transmembrane region" description="Helical" evidence="1">
    <location>
        <begin position="108"/>
        <end position="124"/>
    </location>
</feature>
<proteinExistence type="predicted"/>
<name>A0A8I1KGN5_9GAMM</name>
<feature type="transmembrane region" description="Helical" evidence="1">
    <location>
        <begin position="12"/>
        <end position="35"/>
    </location>
</feature>
<feature type="transmembrane region" description="Helical" evidence="1">
    <location>
        <begin position="154"/>
        <end position="182"/>
    </location>
</feature>
<evidence type="ECO:0000313" key="2">
    <source>
        <dbReference type="EMBL" id="MBJ7265761.1"/>
    </source>
</evidence>
<evidence type="ECO:0000256" key="1">
    <source>
        <dbReference type="SAM" id="Phobius"/>
    </source>
</evidence>
<keyword evidence="1" id="KW-0812">Transmembrane</keyword>
<dbReference type="InterPro" id="IPR049458">
    <property type="entry name" value="EpsG-like"/>
</dbReference>
<feature type="transmembrane region" description="Helical" evidence="1">
    <location>
        <begin position="194"/>
        <end position="215"/>
    </location>
</feature>
<keyword evidence="1" id="KW-0472">Membrane</keyword>
<dbReference type="RefSeq" id="WP_199493673.1">
    <property type="nucleotide sequence ID" value="NZ_JAEMOO010000017.1"/>
</dbReference>
<protein>
    <submittedName>
        <fullName evidence="3">EpsG family protein</fullName>
    </submittedName>
</protein>
<evidence type="ECO:0000313" key="3">
    <source>
        <dbReference type="EMBL" id="MBJ7314880.1"/>
    </source>
</evidence>
<gene>
    <name evidence="2" type="ORF">JHC10_02260</name>
    <name evidence="3" type="ORF">JHC11_02520</name>
</gene>
<feature type="transmembrane region" description="Helical" evidence="1">
    <location>
        <begin position="258"/>
        <end position="278"/>
    </location>
</feature>
<dbReference type="EMBL" id="JAEMOP010000002">
    <property type="protein sequence ID" value="MBJ7314880.1"/>
    <property type="molecule type" value="Genomic_DNA"/>
</dbReference>
<feature type="transmembrane region" description="Helical" evidence="1">
    <location>
        <begin position="298"/>
        <end position="317"/>
    </location>
</feature>
<dbReference type="Pfam" id="PF14897">
    <property type="entry name" value="EpsG"/>
    <property type="match status" value="1"/>
</dbReference>
<dbReference type="AlphaFoldDB" id="A0A8I1KGN5"/>
<evidence type="ECO:0000313" key="5">
    <source>
        <dbReference type="Proteomes" id="UP000655994"/>
    </source>
</evidence>
<keyword evidence="1" id="KW-1133">Transmembrane helix</keyword>
<keyword evidence="5" id="KW-1185">Reference proteome</keyword>
<organism evidence="3 4">
    <name type="scientific">Idiomarina abyssalis</name>
    <dbReference type="NCBI Taxonomy" id="86102"/>
    <lineage>
        <taxon>Bacteria</taxon>
        <taxon>Pseudomonadati</taxon>
        <taxon>Pseudomonadota</taxon>
        <taxon>Gammaproteobacteria</taxon>
        <taxon>Alteromonadales</taxon>
        <taxon>Idiomarinaceae</taxon>
        <taxon>Idiomarina</taxon>
    </lineage>
</organism>
<evidence type="ECO:0000313" key="4">
    <source>
        <dbReference type="Proteomes" id="UP000621390"/>
    </source>
</evidence>
<comment type="caution">
    <text evidence="3">The sequence shown here is derived from an EMBL/GenBank/DDBJ whole genome shotgun (WGS) entry which is preliminary data.</text>
</comment>
<dbReference type="Proteomes" id="UP000655994">
    <property type="component" value="Unassembled WGS sequence"/>
</dbReference>
<feature type="transmembrane region" description="Helical" evidence="1">
    <location>
        <begin position="84"/>
        <end position="102"/>
    </location>
</feature>
<feature type="transmembrane region" description="Helical" evidence="1">
    <location>
        <begin position="227"/>
        <end position="246"/>
    </location>
</feature>